<accession>A0ACB9C5H4</accession>
<proteinExistence type="predicted"/>
<organism evidence="1 2">
    <name type="scientific">Arctium lappa</name>
    <name type="common">Greater burdock</name>
    <name type="synonym">Lappa major</name>
    <dbReference type="NCBI Taxonomy" id="4217"/>
    <lineage>
        <taxon>Eukaryota</taxon>
        <taxon>Viridiplantae</taxon>
        <taxon>Streptophyta</taxon>
        <taxon>Embryophyta</taxon>
        <taxon>Tracheophyta</taxon>
        <taxon>Spermatophyta</taxon>
        <taxon>Magnoliopsida</taxon>
        <taxon>eudicotyledons</taxon>
        <taxon>Gunneridae</taxon>
        <taxon>Pentapetalae</taxon>
        <taxon>asterids</taxon>
        <taxon>campanulids</taxon>
        <taxon>Asterales</taxon>
        <taxon>Asteraceae</taxon>
        <taxon>Carduoideae</taxon>
        <taxon>Cardueae</taxon>
        <taxon>Arctiinae</taxon>
        <taxon>Arctium</taxon>
    </lineage>
</organism>
<protein>
    <submittedName>
        <fullName evidence="1">Uncharacterized protein</fullName>
    </submittedName>
</protein>
<reference evidence="1 2" key="2">
    <citation type="journal article" date="2022" name="Mol. Ecol. Resour.">
        <title>The genomes of chicory, endive, great burdock and yacon provide insights into Asteraceae paleo-polyploidization history and plant inulin production.</title>
        <authorList>
            <person name="Fan W."/>
            <person name="Wang S."/>
            <person name="Wang H."/>
            <person name="Wang A."/>
            <person name="Jiang F."/>
            <person name="Liu H."/>
            <person name="Zhao H."/>
            <person name="Xu D."/>
            <person name="Zhang Y."/>
        </authorList>
    </citation>
    <scope>NUCLEOTIDE SEQUENCE [LARGE SCALE GENOMIC DNA]</scope>
    <source>
        <strain evidence="2">cv. Niubang</strain>
    </source>
</reference>
<dbReference type="EMBL" id="CM042051">
    <property type="protein sequence ID" value="KAI3729440.1"/>
    <property type="molecule type" value="Genomic_DNA"/>
</dbReference>
<gene>
    <name evidence="1" type="ORF">L6452_18098</name>
</gene>
<keyword evidence="2" id="KW-1185">Reference proteome</keyword>
<name>A0ACB9C5H4_ARCLA</name>
<evidence type="ECO:0000313" key="1">
    <source>
        <dbReference type="EMBL" id="KAI3729440.1"/>
    </source>
</evidence>
<evidence type="ECO:0000313" key="2">
    <source>
        <dbReference type="Proteomes" id="UP001055879"/>
    </source>
</evidence>
<sequence length="664" mass="74778">MTMPETEHIEVEDIYIYIYIMDSEEHSCPESFSCSPSLAPFKYPFYNASDSTQCGLIKVHCSTTSNGNQIQLGDHQSYEITRRPLPGLSVRVRNRTFEQLVKANRCEALDYNFTSPTPLLFSISIPFNMTVYKCTNHSNDAAHTFFDQHNYTRYRCKDHDFYYRYSFEYTEVPSDPQQYRCQVIQLPVKLGEKLNHTNIFALLSSNFSLSFQLSPSCIECTNIKGGQCTTSNEQFQCLHAKKEKPHRKLILILVVAGSVLILILMLSAVMLAIWRCRKNSPFSYVSSKGKSPDFEDGSHFFGVCVFSYAELKDATQNFDPSNELGDGGFGAVYYGKLQDGREVAVKRLYRHNYKRVQQFINEVEILAKLRHPNLVLLYGCTSKQSHDLLLVYEYIPNGTVADHLHGPQANPSLLTWRIRMNIAIETASALAYLHATEIIHRDVKTNNILLDHNFCVKVADFGLSRLLPNDVTHVSTAPQGTPGYVDPQYHQRYQLTDKSDVYSFGVVLVELISSLVAVDLSRPPDDISLANLAINRIQRRVVDELIDPILGSDSDSEIMRMSRLVAELAFRCLQYDSEMRPTMSEVLEVLEDIQGAGRTYGYDGSENVEPPASSETTNDTVVLLKGPSQSPVSVTGEWQSGRSGSTTLSSSGDGLPMKKNHMSI</sequence>
<comment type="caution">
    <text evidence="1">The sequence shown here is derived from an EMBL/GenBank/DDBJ whole genome shotgun (WGS) entry which is preliminary data.</text>
</comment>
<dbReference type="Proteomes" id="UP001055879">
    <property type="component" value="Linkage Group LG05"/>
</dbReference>
<reference evidence="2" key="1">
    <citation type="journal article" date="2022" name="Mol. Ecol. Resour.">
        <title>The genomes of chicory, endive, great burdock and yacon provide insights into Asteraceae palaeo-polyploidization history and plant inulin production.</title>
        <authorList>
            <person name="Fan W."/>
            <person name="Wang S."/>
            <person name="Wang H."/>
            <person name="Wang A."/>
            <person name="Jiang F."/>
            <person name="Liu H."/>
            <person name="Zhao H."/>
            <person name="Xu D."/>
            <person name="Zhang Y."/>
        </authorList>
    </citation>
    <scope>NUCLEOTIDE SEQUENCE [LARGE SCALE GENOMIC DNA]</scope>
    <source>
        <strain evidence="2">cv. Niubang</strain>
    </source>
</reference>